<dbReference type="EMBL" id="JACIVE010000064">
    <property type="protein sequence ID" value="MBB1096134.1"/>
    <property type="molecule type" value="Genomic_DNA"/>
</dbReference>
<reference evidence="1 2" key="1">
    <citation type="submission" date="2020-07" db="EMBL/GenBank/DDBJ databases">
        <title>Description of Limosilactobacillus balticus sp. nov., Limosilactobacillus agrestis sp. nov., Limosilactobacillus albertensis sp. nov., Limosilactobacillus rudii sp. nov., Limosilactobacillus fastidiosus sp. nov., five novel Limosilactobacillus species isolated from the vertebrate gastrointestinal tract, and proposal of 6 subspecies of Limosilactobacillus reuteri adapted to the gastrointestinal tract of specific vertebrate hosts.</title>
        <authorList>
            <person name="Li F."/>
            <person name="Cheng C."/>
            <person name="Zheng J."/>
            <person name="Quevedo R.M."/>
            <person name="Li J."/>
            <person name="Roos S."/>
            <person name="Gaenzle M.G."/>
            <person name="Walter J."/>
        </authorList>
    </citation>
    <scope>NUCLEOTIDE SEQUENCE [LARGE SCALE GENOMIC DNA]</scope>
    <source>
        <strain evidence="1 2">BG-MG3-A</strain>
    </source>
</reference>
<comment type="caution">
    <text evidence="1">The sequence shown here is derived from an EMBL/GenBank/DDBJ whole genome shotgun (WGS) entry which is preliminary data.</text>
</comment>
<proteinExistence type="predicted"/>
<name>A0A7W3YLA4_9LACO</name>
<organism evidence="1 2">
    <name type="scientific">Limosilactobacillus agrestis</name>
    <dbReference type="NCBI Taxonomy" id="2759748"/>
    <lineage>
        <taxon>Bacteria</taxon>
        <taxon>Bacillati</taxon>
        <taxon>Bacillota</taxon>
        <taxon>Bacilli</taxon>
        <taxon>Lactobacillales</taxon>
        <taxon>Lactobacillaceae</taxon>
        <taxon>Limosilactobacillus</taxon>
    </lineage>
</organism>
<dbReference type="Proteomes" id="UP000534578">
    <property type="component" value="Unassembled WGS sequence"/>
</dbReference>
<accession>A0A7W3YLA4</accession>
<dbReference type="AlphaFoldDB" id="A0A7W3YLA4"/>
<protein>
    <submittedName>
        <fullName evidence="1">Uncharacterized protein</fullName>
    </submittedName>
</protein>
<gene>
    <name evidence="1" type="ORF">H5R92_08165</name>
</gene>
<sequence length="99" mass="11593">MRIIIDGKPEEIKKLFSSCNTKQSGRPLSSEERKKIWKDAAKKLTKRQEKLIKKLLNAISGSKEQLHQIASDTSYLRERFPSFDRKAYLEKVKRITEDL</sequence>
<evidence type="ECO:0000313" key="2">
    <source>
        <dbReference type="Proteomes" id="UP000534578"/>
    </source>
</evidence>
<evidence type="ECO:0000313" key="1">
    <source>
        <dbReference type="EMBL" id="MBB1096134.1"/>
    </source>
</evidence>
<dbReference type="RefSeq" id="WP_182578984.1">
    <property type="nucleotide sequence ID" value="NZ_JACIVE010000064.1"/>
</dbReference>